<reference evidence="2" key="1">
    <citation type="journal article" date="2022" name="IScience">
        <title>Evolution of zygomycete secretomes and the origins of terrestrial fungal ecologies.</title>
        <authorList>
            <person name="Chang Y."/>
            <person name="Wang Y."/>
            <person name="Mondo S."/>
            <person name="Ahrendt S."/>
            <person name="Andreopoulos W."/>
            <person name="Barry K."/>
            <person name="Beard J."/>
            <person name="Benny G.L."/>
            <person name="Blankenship S."/>
            <person name="Bonito G."/>
            <person name="Cuomo C."/>
            <person name="Desiro A."/>
            <person name="Gervers K.A."/>
            <person name="Hundley H."/>
            <person name="Kuo A."/>
            <person name="LaButti K."/>
            <person name="Lang B.F."/>
            <person name="Lipzen A."/>
            <person name="O'Donnell K."/>
            <person name="Pangilinan J."/>
            <person name="Reynolds N."/>
            <person name="Sandor L."/>
            <person name="Smith M.E."/>
            <person name="Tsang A."/>
            <person name="Grigoriev I.V."/>
            <person name="Stajich J.E."/>
            <person name="Spatafora J.W."/>
        </authorList>
    </citation>
    <scope>NUCLEOTIDE SEQUENCE</scope>
    <source>
        <strain evidence="2">RSA 2281</strain>
    </source>
</reference>
<keyword evidence="3" id="KW-1185">Reference proteome</keyword>
<gene>
    <name evidence="2" type="ORF">BDA99DRAFT_543376</name>
</gene>
<reference evidence="2" key="2">
    <citation type="submission" date="2023-02" db="EMBL/GenBank/DDBJ databases">
        <authorList>
            <consortium name="DOE Joint Genome Institute"/>
            <person name="Mondo S.J."/>
            <person name="Chang Y."/>
            <person name="Wang Y."/>
            <person name="Ahrendt S."/>
            <person name="Andreopoulos W."/>
            <person name="Barry K."/>
            <person name="Beard J."/>
            <person name="Benny G.L."/>
            <person name="Blankenship S."/>
            <person name="Bonito G."/>
            <person name="Cuomo C."/>
            <person name="Desiro A."/>
            <person name="Gervers K.A."/>
            <person name="Hundley H."/>
            <person name="Kuo A."/>
            <person name="LaButti K."/>
            <person name="Lang B.F."/>
            <person name="Lipzen A."/>
            <person name="O'Donnell K."/>
            <person name="Pangilinan J."/>
            <person name="Reynolds N."/>
            <person name="Sandor L."/>
            <person name="Smith M.W."/>
            <person name="Tsang A."/>
            <person name="Grigoriev I.V."/>
            <person name="Stajich J.E."/>
            <person name="Spatafora J.W."/>
        </authorList>
    </citation>
    <scope>NUCLEOTIDE SEQUENCE</scope>
    <source>
        <strain evidence="2">RSA 2281</strain>
    </source>
</reference>
<name>A0AAD5JZ27_9FUNG</name>
<proteinExistence type="predicted"/>
<feature type="region of interest" description="Disordered" evidence="1">
    <location>
        <begin position="529"/>
        <end position="548"/>
    </location>
</feature>
<evidence type="ECO:0000313" key="2">
    <source>
        <dbReference type="EMBL" id="KAI9246281.1"/>
    </source>
</evidence>
<dbReference type="EMBL" id="JAIXMP010000047">
    <property type="protein sequence ID" value="KAI9246281.1"/>
    <property type="molecule type" value="Genomic_DNA"/>
</dbReference>
<sequence length="548" mass="62730">MVLSLNLPEYWEKTDPANYDLTLYDTNYLIVNPSSTKSKTHNALATDIKNLIDNSPDENQLQHLKNFKAALKHSGRNKTNVSFWENLSTDIAKRTITLKAKKMEFEEKQIGFNSAVTNVLTGALIDAEASRRKNRESENYSANSSISSSTSTKIIQSSYNYMAGGGKETSDLLCDDARWVLKSGDDVSELFMTIRSQIIKKYKKKNMKLDDLQLLAMNFIFLFTSNERFSISNCFSGSVHDGITEEYLHPTLKKYKIELPGEVKAWCHTDISKAAMSKSQVRNKALMWMKKAENHGDNAIILSDIIHRITPKLRKENREVSHDVVLEDTYIHKYLHDLLESIFDDDNYDFDWANKKINLDKNNMNSGLFKPDFMVFSTKRSTPINMFVAEVKPPNGRCRGLLNDTTKLCFEMKLILDIMINLGIKNPTATGLCVEGRTCTGYRMKLDHEAVYMVIKLFDFQLPSTTSDFSLLPKAVESMLMLKAIVDETAACILDFFNDRALGVQRTERNKAKKYQRPTFIIEEINTKSKKSLKRKRCEDDEDNEDDE</sequence>
<evidence type="ECO:0000256" key="1">
    <source>
        <dbReference type="SAM" id="MobiDB-lite"/>
    </source>
</evidence>
<dbReference type="Proteomes" id="UP001209540">
    <property type="component" value="Unassembled WGS sequence"/>
</dbReference>
<accession>A0AAD5JZ27</accession>
<protein>
    <submittedName>
        <fullName evidence="2">Uncharacterized protein</fullName>
    </submittedName>
</protein>
<organism evidence="2 3">
    <name type="scientific">Phascolomyces articulosus</name>
    <dbReference type="NCBI Taxonomy" id="60185"/>
    <lineage>
        <taxon>Eukaryota</taxon>
        <taxon>Fungi</taxon>
        <taxon>Fungi incertae sedis</taxon>
        <taxon>Mucoromycota</taxon>
        <taxon>Mucoromycotina</taxon>
        <taxon>Mucoromycetes</taxon>
        <taxon>Mucorales</taxon>
        <taxon>Lichtheimiaceae</taxon>
        <taxon>Phascolomyces</taxon>
    </lineage>
</organism>
<evidence type="ECO:0000313" key="3">
    <source>
        <dbReference type="Proteomes" id="UP001209540"/>
    </source>
</evidence>
<dbReference type="AlphaFoldDB" id="A0AAD5JZ27"/>
<comment type="caution">
    <text evidence="2">The sequence shown here is derived from an EMBL/GenBank/DDBJ whole genome shotgun (WGS) entry which is preliminary data.</text>
</comment>